<reference evidence="11 12" key="1">
    <citation type="submission" date="2012-09" db="EMBL/GenBank/DDBJ databases">
        <title>Genome Sequence of Bacillus sp. DW5-4.</title>
        <authorList>
            <person name="Lai Q."/>
            <person name="Liu Y."/>
            <person name="Shao Z."/>
        </authorList>
    </citation>
    <scope>NUCLEOTIDE SEQUENCE [LARGE SCALE GENOMIC DNA]</scope>
    <source>
        <strain evidence="11 12">DW5-4</strain>
    </source>
</reference>
<dbReference type="AlphaFoldDB" id="A0A081LDK1"/>
<dbReference type="eggNOG" id="COG0134">
    <property type="taxonomic scope" value="Bacteria"/>
</dbReference>
<dbReference type="GO" id="GO:0004425">
    <property type="term" value="F:indole-3-glycerol-phosphate synthase activity"/>
    <property type="evidence" value="ECO:0007669"/>
    <property type="project" value="UniProtKB-UniRule"/>
</dbReference>
<dbReference type="UniPathway" id="UPA00035">
    <property type="reaction ID" value="UER00043"/>
</dbReference>
<keyword evidence="7 9" id="KW-0057">Aromatic amino acid biosynthesis</keyword>
<dbReference type="InterPro" id="IPR045186">
    <property type="entry name" value="Indole-3-glycerol_P_synth"/>
</dbReference>
<comment type="similarity">
    <text evidence="3 9">Belongs to the TrpC family.</text>
</comment>
<organism evidence="11 12">
    <name type="scientific">Bacillus zhangzhouensis</name>
    <dbReference type="NCBI Taxonomy" id="1178540"/>
    <lineage>
        <taxon>Bacteria</taxon>
        <taxon>Bacillati</taxon>
        <taxon>Bacillota</taxon>
        <taxon>Bacilli</taxon>
        <taxon>Bacillales</taxon>
        <taxon>Bacillaceae</taxon>
        <taxon>Bacillus</taxon>
    </lineage>
</organism>
<dbReference type="EC" id="4.1.1.48" evidence="9"/>
<dbReference type="GO" id="GO:0004640">
    <property type="term" value="F:phosphoribosylanthranilate isomerase activity"/>
    <property type="evidence" value="ECO:0007669"/>
    <property type="project" value="TreeGrafter"/>
</dbReference>
<dbReference type="Proteomes" id="UP000028091">
    <property type="component" value="Unassembled WGS sequence"/>
</dbReference>
<dbReference type="InterPro" id="IPR013798">
    <property type="entry name" value="Indole-3-glycerol_P_synth_dom"/>
</dbReference>
<keyword evidence="6 9" id="KW-0822">Tryptophan biosynthesis</keyword>
<evidence type="ECO:0000256" key="1">
    <source>
        <dbReference type="ARBA" id="ARBA00001633"/>
    </source>
</evidence>
<dbReference type="PROSITE" id="PS00614">
    <property type="entry name" value="IGPS"/>
    <property type="match status" value="1"/>
</dbReference>
<keyword evidence="4 9" id="KW-0028">Amino-acid biosynthesis</keyword>
<keyword evidence="8 9" id="KW-0456">Lyase</keyword>
<evidence type="ECO:0000259" key="10">
    <source>
        <dbReference type="Pfam" id="PF00218"/>
    </source>
</evidence>
<name>A0A081LDK1_9BACI</name>
<proteinExistence type="inferred from homology"/>
<evidence type="ECO:0000313" key="12">
    <source>
        <dbReference type="Proteomes" id="UP000028091"/>
    </source>
</evidence>
<evidence type="ECO:0000256" key="2">
    <source>
        <dbReference type="ARBA" id="ARBA00004696"/>
    </source>
</evidence>
<dbReference type="Pfam" id="PF00218">
    <property type="entry name" value="IGPS"/>
    <property type="match status" value="1"/>
</dbReference>
<dbReference type="OrthoDB" id="9804217at2"/>
<evidence type="ECO:0000256" key="8">
    <source>
        <dbReference type="ARBA" id="ARBA00023239"/>
    </source>
</evidence>
<dbReference type="NCBIfam" id="NF001375">
    <property type="entry name" value="PRK00278.2-2"/>
    <property type="match status" value="1"/>
</dbReference>
<dbReference type="HAMAP" id="MF_00134_B">
    <property type="entry name" value="IGPS_B"/>
    <property type="match status" value="1"/>
</dbReference>
<evidence type="ECO:0000313" key="11">
    <source>
        <dbReference type="EMBL" id="KEP27327.1"/>
    </source>
</evidence>
<dbReference type="NCBIfam" id="NF001377">
    <property type="entry name" value="PRK00278.2-4"/>
    <property type="match status" value="1"/>
</dbReference>
<comment type="caution">
    <text evidence="11">The sequence shown here is derived from an EMBL/GenBank/DDBJ whole genome shotgun (WGS) entry which is preliminary data.</text>
</comment>
<dbReference type="InterPro" id="IPR013785">
    <property type="entry name" value="Aldolase_TIM"/>
</dbReference>
<keyword evidence="12" id="KW-1185">Reference proteome</keyword>
<feature type="domain" description="Indole-3-glycerol phosphate synthase" evidence="10">
    <location>
        <begin position="9"/>
        <end position="247"/>
    </location>
</feature>
<dbReference type="InterPro" id="IPR011060">
    <property type="entry name" value="RibuloseP-bd_barrel"/>
</dbReference>
<gene>
    <name evidence="9" type="primary">trpC</name>
    <name evidence="11" type="ORF">BA70_13420</name>
</gene>
<accession>A0A081LDK1</accession>
<evidence type="ECO:0000256" key="9">
    <source>
        <dbReference type="HAMAP-Rule" id="MF_00134"/>
    </source>
</evidence>
<sequence>MLNQIITRKKEHIQTLQLPADGHYERRSFKEALINPHRSIGLIAEVKKASPSKGIIQPNFDPLQTAKAYEKSNADCLSVLTDEPFFQGKNEYLSLIKEHVACPVLRKDFIIDSIQIEESKRIGADAILLIGEVLEPKKLYELYAEAKEKGLDVLVEVHAADTLANILNIFTPEIIGVNNRNLNTFTTTVEQTKEIAPLVPKDVLLVSESGIQTFDDLTFVKNHGASAVLVGESLMREQSQEKAVKALFGE</sequence>
<dbReference type="GO" id="GO:0000162">
    <property type="term" value="P:L-tryptophan biosynthetic process"/>
    <property type="evidence" value="ECO:0007669"/>
    <property type="project" value="UniProtKB-UniRule"/>
</dbReference>
<dbReference type="CDD" id="cd00331">
    <property type="entry name" value="IGPS"/>
    <property type="match status" value="1"/>
</dbReference>
<dbReference type="FunFam" id="3.20.20.70:FF:000024">
    <property type="entry name" value="Indole-3-glycerol phosphate synthase"/>
    <property type="match status" value="1"/>
</dbReference>
<dbReference type="SUPFAM" id="SSF51366">
    <property type="entry name" value="Ribulose-phoshate binding barrel"/>
    <property type="match status" value="1"/>
</dbReference>
<evidence type="ECO:0000256" key="4">
    <source>
        <dbReference type="ARBA" id="ARBA00022605"/>
    </source>
</evidence>
<dbReference type="EMBL" id="JOTP01000004">
    <property type="protein sequence ID" value="KEP27327.1"/>
    <property type="molecule type" value="Genomic_DNA"/>
</dbReference>
<evidence type="ECO:0000256" key="6">
    <source>
        <dbReference type="ARBA" id="ARBA00022822"/>
    </source>
</evidence>
<evidence type="ECO:0000256" key="7">
    <source>
        <dbReference type="ARBA" id="ARBA00023141"/>
    </source>
</evidence>
<dbReference type="InterPro" id="IPR001468">
    <property type="entry name" value="Indole-3-GlycerolPSynthase_CS"/>
</dbReference>
<evidence type="ECO:0000256" key="5">
    <source>
        <dbReference type="ARBA" id="ARBA00022793"/>
    </source>
</evidence>
<evidence type="ECO:0000256" key="3">
    <source>
        <dbReference type="ARBA" id="ARBA00008737"/>
    </source>
</evidence>
<comment type="catalytic activity">
    <reaction evidence="1 9">
        <text>1-(2-carboxyphenylamino)-1-deoxy-D-ribulose 5-phosphate + H(+) = (1S,2R)-1-C-(indol-3-yl)glycerol 3-phosphate + CO2 + H2O</text>
        <dbReference type="Rhea" id="RHEA:23476"/>
        <dbReference type="ChEBI" id="CHEBI:15377"/>
        <dbReference type="ChEBI" id="CHEBI:15378"/>
        <dbReference type="ChEBI" id="CHEBI:16526"/>
        <dbReference type="ChEBI" id="CHEBI:58613"/>
        <dbReference type="ChEBI" id="CHEBI:58866"/>
        <dbReference type="EC" id="4.1.1.48"/>
    </reaction>
</comment>
<dbReference type="Gene3D" id="3.20.20.70">
    <property type="entry name" value="Aldolase class I"/>
    <property type="match status" value="1"/>
</dbReference>
<comment type="pathway">
    <text evidence="2 9">Amino-acid biosynthesis; L-tryptophan biosynthesis; L-tryptophan from chorismate: step 4/5.</text>
</comment>
<dbReference type="RefSeq" id="WP_034318923.1">
    <property type="nucleotide sequence ID" value="NZ_JBCMYH010000014.1"/>
</dbReference>
<dbReference type="PANTHER" id="PTHR22854:SF2">
    <property type="entry name" value="INDOLE-3-GLYCEROL-PHOSPHATE SYNTHASE"/>
    <property type="match status" value="1"/>
</dbReference>
<keyword evidence="5 9" id="KW-0210">Decarboxylase</keyword>
<protein>
    <recommendedName>
        <fullName evidence="9">Indole-3-glycerol phosphate synthase</fullName>
        <shortName evidence="9">IGPS</shortName>
        <ecNumber evidence="9">4.1.1.48</ecNumber>
    </recommendedName>
</protein>
<dbReference type="PANTHER" id="PTHR22854">
    <property type="entry name" value="TRYPTOPHAN BIOSYNTHESIS PROTEIN"/>
    <property type="match status" value="1"/>
</dbReference>